<feature type="compositionally biased region" description="Acidic residues" evidence="1">
    <location>
        <begin position="579"/>
        <end position="600"/>
    </location>
</feature>
<reference evidence="2 3" key="1">
    <citation type="journal article" date="2019" name="Nat. Ecol. Evol.">
        <title>Megaphylogeny resolves global patterns of mushroom evolution.</title>
        <authorList>
            <person name="Varga T."/>
            <person name="Krizsan K."/>
            <person name="Foldi C."/>
            <person name="Dima B."/>
            <person name="Sanchez-Garcia M."/>
            <person name="Sanchez-Ramirez S."/>
            <person name="Szollosi G.J."/>
            <person name="Szarkandi J.G."/>
            <person name="Papp V."/>
            <person name="Albert L."/>
            <person name="Andreopoulos W."/>
            <person name="Angelini C."/>
            <person name="Antonin V."/>
            <person name="Barry K.W."/>
            <person name="Bougher N.L."/>
            <person name="Buchanan P."/>
            <person name="Buyck B."/>
            <person name="Bense V."/>
            <person name="Catcheside P."/>
            <person name="Chovatia M."/>
            <person name="Cooper J."/>
            <person name="Damon W."/>
            <person name="Desjardin D."/>
            <person name="Finy P."/>
            <person name="Geml J."/>
            <person name="Haridas S."/>
            <person name="Hughes K."/>
            <person name="Justo A."/>
            <person name="Karasinski D."/>
            <person name="Kautmanova I."/>
            <person name="Kiss B."/>
            <person name="Kocsube S."/>
            <person name="Kotiranta H."/>
            <person name="LaButti K.M."/>
            <person name="Lechner B.E."/>
            <person name="Liimatainen K."/>
            <person name="Lipzen A."/>
            <person name="Lukacs Z."/>
            <person name="Mihaltcheva S."/>
            <person name="Morgado L.N."/>
            <person name="Niskanen T."/>
            <person name="Noordeloos M.E."/>
            <person name="Ohm R.A."/>
            <person name="Ortiz-Santana B."/>
            <person name="Ovrebo C."/>
            <person name="Racz N."/>
            <person name="Riley R."/>
            <person name="Savchenko A."/>
            <person name="Shiryaev A."/>
            <person name="Soop K."/>
            <person name="Spirin V."/>
            <person name="Szebenyi C."/>
            <person name="Tomsovsky M."/>
            <person name="Tulloss R.E."/>
            <person name="Uehling J."/>
            <person name="Grigoriev I.V."/>
            <person name="Vagvolgyi C."/>
            <person name="Papp T."/>
            <person name="Martin F.M."/>
            <person name="Miettinen O."/>
            <person name="Hibbett D.S."/>
            <person name="Nagy L.G."/>
        </authorList>
    </citation>
    <scope>NUCLEOTIDE SEQUENCE [LARGE SCALE GENOMIC DNA]</scope>
    <source>
        <strain evidence="2 3">HHB13444</strain>
    </source>
</reference>
<feature type="compositionally biased region" description="Polar residues" evidence="1">
    <location>
        <begin position="601"/>
        <end position="612"/>
    </location>
</feature>
<organism evidence="2 3">
    <name type="scientific">Polyporus arcularius HHB13444</name>
    <dbReference type="NCBI Taxonomy" id="1314778"/>
    <lineage>
        <taxon>Eukaryota</taxon>
        <taxon>Fungi</taxon>
        <taxon>Dikarya</taxon>
        <taxon>Basidiomycota</taxon>
        <taxon>Agaricomycotina</taxon>
        <taxon>Agaricomycetes</taxon>
        <taxon>Polyporales</taxon>
        <taxon>Polyporaceae</taxon>
        <taxon>Polyporus</taxon>
    </lineage>
</organism>
<evidence type="ECO:0000256" key="1">
    <source>
        <dbReference type="SAM" id="MobiDB-lite"/>
    </source>
</evidence>
<evidence type="ECO:0000313" key="3">
    <source>
        <dbReference type="Proteomes" id="UP000308197"/>
    </source>
</evidence>
<dbReference type="AlphaFoldDB" id="A0A5C3NVR7"/>
<keyword evidence="3" id="KW-1185">Reference proteome</keyword>
<dbReference type="STRING" id="1314778.A0A5C3NVR7"/>
<protein>
    <submittedName>
        <fullName evidence="2">Uncharacterized protein</fullName>
    </submittedName>
</protein>
<sequence length="924" mass="104422">MYEPYPGEAGKPVGTDTTFFEKIRAEQNARGETPYAPFEDDEEWDLVKWLISEVSQGGIDRFAKLPITRNRTKVSFKNKKLFFKKIDQLPTGSPWICDIISVTGNIVGPKGQKLTEELELWRRDPVDCVKELIGNPAFEPYTSYAPVRVKKRGVRHYSEMNTCDWWWDKQGVLPPGATVAPIILASDKTTLTVLRGDKTAWPVYLTVGNIDKAIRCKPSARTTVLLGYIPVAKLKCFSEGERSEAGYRLFHMCMAKMLAPLVAAGKDGVLMTCADGLVRRVFALLADHPKQCLVACCKENRCPRCLVPPNERESPQLSPLRSQTDTTEILQKAANGEHPEEFVEQGLRPVHRPFWADLPHTDIFSCIAPDILHQIHKGVIKDHLLEWCKSIIGEDELDARFATLPESHGLRHFHRGISVITQWTGGEAKEIEKVLLGLLVGQTNTRVLTAARALLDFVYYAQFEVHSDATLARMDAALADFHAHKDAFVELGIRDHFNIPKLHSLIHYIEAIRRLGCLDGLNTETSERFHINYAKEAYRASSRRKYFAQMTLWLQRQEAVILQDAYLSWVAGELSRDEGLDDSDDDEDEDDGDADGDEEGTSQVNETTQQGSEEVVAESIKTLRELINSNVTRAYQLPIKPSVSRVSFQTLIDKYGATALLPRLQLYLSKNYPNSPPPNLLTPIDVYHHIHLLLPPNIHVANEKRICKVCASPAIPRIADRQPVRAHFDCALFVEDEVVYRRDGGLAAGLRAGQVRAIFRLPQRLGYDQEPLLYVHWFRPFRDSDAVTRLPPTAHATRDHFRHVEVVPASTLLRSCHLLPRFCHGDPDPEWTPENILDHNITFSFNRYLDFHAFCALSRKYPPPRTQYVAHDSHSGGLTGRMRALGVEELDLKEGAGIVCHGGILRVRHYVEHIHCLTETANRP</sequence>
<dbReference type="Pfam" id="PF18759">
    <property type="entry name" value="Plavaka"/>
    <property type="match status" value="1"/>
</dbReference>
<accession>A0A5C3NVR7</accession>
<gene>
    <name evidence="2" type="ORF">K466DRAFT_502060</name>
</gene>
<dbReference type="InterPro" id="IPR041078">
    <property type="entry name" value="Plavaka"/>
</dbReference>
<feature type="region of interest" description="Disordered" evidence="1">
    <location>
        <begin position="576"/>
        <end position="615"/>
    </location>
</feature>
<dbReference type="Proteomes" id="UP000308197">
    <property type="component" value="Unassembled WGS sequence"/>
</dbReference>
<dbReference type="InParanoid" id="A0A5C3NVR7"/>
<proteinExistence type="predicted"/>
<dbReference type="EMBL" id="ML211599">
    <property type="protein sequence ID" value="TFK81475.1"/>
    <property type="molecule type" value="Genomic_DNA"/>
</dbReference>
<evidence type="ECO:0000313" key="2">
    <source>
        <dbReference type="EMBL" id="TFK81475.1"/>
    </source>
</evidence>
<name>A0A5C3NVR7_9APHY</name>